<comment type="caution">
    <text evidence="1">The sequence shown here is derived from an EMBL/GenBank/DDBJ whole genome shotgun (WGS) entry which is preliminary data.</text>
</comment>
<dbReference type="AlphaFoldDB" id="A0A8H6M621"/>
<reference evidence="1 2" key="1">
    <citation type="submission" date="2020-07" db="EMBL/GenBank/DDBJ databases">
        <title>Comparative genomics of pyrophilous fungi reveals a link between fire events and developmental genes.</title>
        <authorList>
            <consortium name="DOE Joint Genome Institute"/>
            <person name="Steindorff A.S."/>
            <person name="Carver A."/>
            <person name="Calhoun S."/>
            <person name="Stillman K."/>
            <person name="Liu H."/>
            <person name="Lipzen A."/>
            <person name="Pangilinan J."/>
            <person name="Labutti K."/>
            <person name="Bruns T.D."/>
            <person name="Grigoriev I.V."/>
        </authorList>
    </citation>
    <scope>NUCLEOTIDE SEQUENCE [LARGE SCALE GENOMIC DNA]</scope>
    <source>
        <strain evidence="1 2">CBS 144469</strain>
    </source>
</reference>
<dbReference type="Proteomes" id="UP000521943">
    <property type="component" value="Unassembled WGS sequence"/>
</dbReference>
<keyword evidence="2" id="KW-1185">Reference proteome</keyword>
<sequence length="190" mass="21309">MRLTFIPALTALALGVASTFTTAYAYANHDNWDARSIIDPSPNTLDARYGSGIEVPFQPVLRDFLEEAVDAYRRHLSESESLEARAPPLKWYTFKYEDKDKKIHEQRMECGEDELVGAIKMRLGGLAVPAILAEGKLSVQLPAKQGPHGVMFALDEKLALGNQQKAESVNPRNPIWFRLVTVRTGQRRQD</sequence>
<evidence type="ECO:0000313" key="2">
    <source>
        <dbReference type="Proteomes" id="UP000521943"/>
    </source>
</evidence>
<organism evidence="1 2">
    <name type="scientific">Ephemerocybe angulata</name>
    <dbReference type="NCBI Taxonomy" id="980116"/>
    <lineage>
        <taxon>Eukaryota</taxon>
        <taxon>Fungi</taxon>
        <taxon>Dikarya</taxon>
        <taxon>Basidiomycota</taxon>
        <taxon>Agaricomycotina</taxon>
        <taxon>Agaricomycetes</taxon>
        <taxon>Agaricomycetidae</taxon>
        <taxon>Agaricales</taxon>
        <taxon>Agaricineae</taxon>
        <taxon>Psathyrellaceae</taxon>
        <taxon>Ephemerocybe</taxon>
    </lineage>
</organism>
<name>A0A8H6M621_9AGAR</name>
<gene>
    <name evidence="1" type="ORF">DFP72DRAFT_1066925</name>
</gene>
<accession>A0A8H6M621</accession>
<proteinExistence type="predicted"/>
<dbReference type="EMBL" id="JACGCI010000027">
    <property type="protein sequence ID" value="KAF6756110.1"/>
    <property type="molecule type" value="Genomic_DNA"/>
</dbReference>
<evidence type="ECO:0000313" key="1">
    <source>
        <dbReference type="EMBL" id="KAF6756110.1"/>
    </source>
</evidence>
<protein>
    <submittedName>
        <fullName evidence="1">Uncharacterized protein</fullName>
    </submittedName>
</protein>